<name>A0ACC0WM09_9STRA</name>
<keyword evidence="2" id="KW-1185">Reference proteome</keyword>
<reference evidence="1 2" key="1">
    <citation type="journal article" date="2022" name="bioRxiv">
        <title>The genome of the oomycete Peronosclerospora sorghi, a cosmopolitan pathogen of maize and sorghum, is inflated with dispersed pseudogenes.</title>
        <authorList>
            <person name="Fletcher K."/>
            <person name="Martin F."/>
            <person name="Isakeit T."/>
            <person name="Cavanaugh K."/>
            <person name="Magill C."/>
            <person name="Michelmore R."/>
        </authorList>
    </citation>
    <scope>NUCLEOTIDE SEQUENCE [LARGE SCALE GENOMIC DNA]</scope>
    <source>
        <strain evidence="1">P6</strain>
    </source>
</reference>
<evidence type="ECO:0000313" key="1">
    <source>
        <dbReference type="EMBL" id="KAI9919066.1"/>
    </source>
</evidence>
<comment type="caution">
    <text evidence="1">The sequence shown here is derived from an EMBL/GenBank/DDBJ whole genome shotgun (WGS) entry which is preliminary data.</text>
</comment>
<gene>
    <name evidence="1" type="ORF">PsorP6_011854</name>
</gene>
<organism evidence="1 2">
    <name type="scientific">Peronosclerospora sorghi</name>
    <dbReference type="NCBI Taxonomy" id="230839"/>
    <lineage>
        <taxon>Eukaryota</taxon>
        <taxon>Sar</taxon>
        <taxon>Stramenopiles</taxon>
        <taxon>Oomycota</taxon>
        <taxon>Peronosporomycetes</taxon>
        <taxon>Peronosporales</taxon>
        <taxon>Peronosporaceae</taxon>
        <taxon>Peronosclerospora</taxon>
    </lineage>
</organism>
<dbReference type="Proteomes" id="UP001163321">
    <property type="component" value="Chromosome 12"/>
</dbReference>
<accession>A0ACC0WM09</accession>
<evidence type="ECO:0000313" key="2">
    <source>
        <dbReference type="Proteomes" id="UP001163321"/>
    </source>
</evidence>
<dbReference type="EMBL" id="CM047591">
    <property type="protein sequence ID" value="KAI9919066.1"/>
    <property type="molecule type" value="Genomic_DNA"/>
</dbReference>
<proteinExistence type="predicted"/>
<sequence length="74" mass="8602">MEQLLDMNESRALVFINDFARQYDKSNTVPPTKMKWSLVLMKSFDLSVPRACSNTRDRLTFRTVVCALLCLSVW</sequence>
<protein>
    <submittedName>
        <fullName evidence="1">Uncharacterized protein</fullName>
    </submittedName>
</protein>